<accession>A0A831YTH5</accession>
<dbReference type="AlphaFoldDB" id="A0A831YTH5"/>
<evidence type="ECO:0000313" key="2">
    <source>
        <dbReference type="EMBL" id="HEX62011.1"/>
    </source>
</evidence>
<feature type="transmembrane region" description="Helical" evidence="1">
    <location>
        <begin position="455"/>
        <end position="474"/>
    </location>
</feature>
<dbReference type="GO" id="GO:0016740">
    <property type="term" value="F:transferase activity"/>
    <property type="evidence" value="ECO:0007669"/>
    <property type="project" value="UniProtKB-KW"/>
</dbReference>
<organism evidence="2">
    <name type="scientific">candidate division WWE3 bacterium</name>
    <dbReference type="NCBI Taxonomy" id="2053526"/>
    <lineage>
        <taxon>Bacteria</taxon>
        <taxon>Katanobacteria</taxon>
    </lineage>
</organism>
<keyword evidence="1" id="KW-0472">Membrane</keyword>
<keyword evidence="1" id="KW-0812">Transmembrane</keyword>
<evidence type="ECO:0000256" key="1">
    <source>
        <dbReference type="SAM" id="Phobius"/>
    </source>
</evidence>
<keyword evidence="2" id="KW-0808">Transferase</keyword>
<gene>
    <name evidence="2" type="ORF">ENR01_02545</name>
</gene>
<dbReference type="Gene3D" id="3.90.550.10">
    <property type="entry name" value="Spore Coat Polysaccharide Biosynthesis Protein SpsA, Chain A"/>
    <property type="match status" value="1"/>
</dbReference>
<dbReference type="InterPro" id="IPR029044">
    <property type="entry name" value="Nucleotide-diphossugar_trans"/>
</dbReference>
<keyword evidence="1" id="KW-1133">Transmembrane helix</keyword>
<feature type="transmembrane region" description="Helical" evidence="1">
    <location>
        <begin position="415"/>
        <end position="435"/>
    </location>
</feature>
<proteinExistence type="predicted"/>
<reference evidence="2" key="1">
    <citation type="journal article" date="2020" name="mSystems">
        <title>Genome- and Community-Level Interaction Insights into Carbon Utilization and Element Cycling Functions of Hydrothermarchaeota in Hydrothermal Sediment.</title>
        <authorList>
            <person name="Zhou Z."/>
            <person name="Liu Y."/>
            <person name="Xu W."/>
            <person name="Pan J."/>
            <person name="Luo Z.H."/>
            <person name="Li M."/>
        </authorList>
    </citation>
    <scope>NUCLEOTIDE SEQUENCE [LARGE SCALE GENOMIC DNA]</scope>
    <source>
        <strain evidence="2">SpSt-361</strain>
    </source>
</reference>
<comment type="caution">
    <text evidence="2">The sequence shown here is derived from an EMBL/GenBank/DDBJ whole genome shotgun (WGS) entry which is preliminary data.</text>
</comment>
<feature type="transmembrane region" description="Helical" evidence="1">
    <location>
        <begin position="345"/>
        <end position="363"/>
    </location>
</feature>
<feature type="transmembrane region" description="Helical" evidence="1">
    <location>
        <begin position="41"/>
        <end position="67"/>
    </location>
</feature>
<dbReference type="PANTHER" id="PTHR36851">
    <property type="entry name" value="UNNAMED PRODUCT"/>
    <property type="match status" value="1"/>
</dbReference>
<sequence>MAKNFVHKHDRFFQRLFEILPGLITWSVILSPLWLGKIAPLAVAFFLTFLVIYWVYRALIHLVGVAIGYRRYQAELKVDWSKKVRGLWGYDRLKHLIIIPSVNEPYEVLEESFASLAAQKFPKNQIFISFSAEEKYAQRVLADIERIKKKFGRKLGTVWTTAHPYGLPGEAVGAAANRTWAAKHALKEIRKLGLDTRDFLVTTLDADMRFHPQFLPRLSYSFLTEPERLNKFFQTAVYLFDNNLWDVPPLMRIQANSLSLAVLSSWVAEPEHKDTWSCYSVALPTVIEAGFWNPAIGVDDTTFYWNTFLKKKGQFDGNHFYIPVYADAVQDKGILKTHIAQYKQLLRWGWGIITFPIAMKGFLTTEIPLGTKLSKTYHLIEKFAIWYTLAFLITFGFTILAAVNPEIKLTSLGYLLPKISGTVLTAALVLILPISFFRNKITLAPPRHWPWWKKLWIWVEGPLVILNLLIYNFLPFLDAQTRLMFGKRLEFWPTPKMRAQNVT</sequence>
<dbReference type="CDD" id="cd00761">
    <property type="entry name" value="Glyco_tranf_GTA_type"/>
    <property type="match status" value="1"/>
</dbReference>
<dbReference type="SUPFAM" id="SSF53448">
    <property type="entry name" value="Nucleotide-diphospho-sugar transferases"/>
    <property type="match status" value="1"/>
</dbReference>
<dbReference type="EMBL" id="DSPJ01000067">
    <property type="protein sequence ID" value="HEX62011.1"/>
    <property type="molecule type" value="Genomic_DNA"/>
</dbReference>
<feature type="transmembrane region" description="Helical" evidence="1">
    <location>
        <begin position="12"/>
        <end position="35"/>
    </location>
</feature>
<feature type="transmembrane region" description="Helical" evidence="1">
    <location>
        <begin position="383"/>
        <end position="403"/>
    </location>
</feature>
<protein>
    <submittedName>
        <fullName evidence="2">Glycosyltransferase family 2 protein</fullName>
    </submittedName>
</protein>
<name>A0A831YTH5_UNCKA</name>
<dbReference type="PANTHER" id="PTHR36851:SF1">
    <property type="entry name" value="GLYCO_TRANS_2-LIKE DOMAIN-CONTAINING PROTEIN"/>
    <property type="match status" value="1"/>
</dbReference>